<evidence type="ECO:0000256" key="1">
    <source>
        <dbReference type="SAM" id="MobiDB-lite"/>
    </source>
</evidence>
<reference evidence="3 4" key="2">
    <citation type="journal article" date="2017" name="Genome Biol.">
        <title>New reference genome sequences of hot pepper reveal the massive evolution of plant disease-resistance genes by retroduplication.</title>
        <authorList>
            <person name="Kim S."/>
            <person name="Park J."/>
            <person name="Yeom S.I."/>
            <person name="Kim Y.M."/>
            <person name="Seo E."/>
            <person name="Kim K.T."/>
            <person name="Kim M.S."/>
            <person name="Lee J.M."/>
            <person name="Cheong K."/>
            <person name="Shin H.S."/>
            <person name="Kim S.B."/>
            <person name="Han K."/>
            <person name="Lee J."/>
            <person name="Park M."/>
            <person name="Lee H.A."/>
            <person name="Lee H.Y."/>
            <person name="Lee Y."/>
            <person name="Oh S."/>
            <person name="Lee J.H."/>
            <person name="Choi E."/>
            <person name="Choi E."/>
            <person name="Lee S.E."/>
            <person name="Jeon J."/>
            <person name="Kim H."/>
            <person name="Choi G."/>
            <person name="Song H."/>
            <person name="Lee J."/>
            <person name="Lee S.C."/>
            <person name="Kwon J.K."/>
            <person name="Lee H.Y."/>
            <person name="Koo N."/>
            <person name="Hong Y."/>
            <person name="Kim R.W."/>
            <person name="Kang W.H."/>
            <person name="Huh J.H."/>
            <person name="Kang B.C."/>
            <person name="Yang T.J."/>
            <person name="Lee Y.H."/>
            <person name="Bennetzen J.L."/>
            <person name="Choi D."/>
        </authorList>
    </citation>
    <scope>NUCLEOTIDE SEQUENCE [LARGE SCALE GENOMIC DNA]</scope>
    <source>
        <strain evidence="4">cv. CM334</strain>
    </source>
</reference>
<accession>A0A2G2Y8M7</accession>
<proteinExistence type="predicted"/>
<name>A0A2G2Y8M7_CAPAN</name>
<keyword evidence="4" id="KW-1185">Reference proteome</keyword>
<dbReference type="InterPro" id="IPR046796">
    <property type="entry name" value="Transposase_32_dom"/>
</dbReference>
<dbReference type="EMBL" id="AYRZ02000012">
    <property type="protein sequence ID" value="PHT66090.1"/>
    <property type="molecule type" value="Genomic_DNA"/>
</dbReference>
<feature type="domain" description="Putative plant transposon protein" evidence="2">
    <location>
        <begin position="24"/>
        <end position="129"/>
    </location>
</feature>
<gene>
    <name evidence="3" type="ORF">T459_30515</name>
</gene>
<organism evidence="3 4">
    <name type="scientific">Capsicum annuum</name>
    <name type="common">Capsicum pepper</name>
    <dbReference type="NCBI Taxonomy" id="4072"/>
    <lineage>
        <taxon>Eukaryota</taxon>
        <taxon>Viridiplantae</taxon>
        <taxon>Streptophyta</taxon>
        <taxon>Embryophyta</taxon>
        <taxon>Tracheophyta</taxon>
        <taxon>Spermatophyta</taxon>
        <taxon>Magnoliopsida</taxon>
        <taxon>eudicotyledons</taxon>
        <taxon>Gunneridae</taxon>
        <taxon>Pentapetalae</taxon>
        <taxon>asterids</taxon>
        <taxon>lamiids</taxon>
        <taxon>Solanales</taxon>
        <taxon>Solanaceae</taxon>
        <taxon>Solanoideae</taxon>
        <taxon>Capsiceae</taxon>
        <taxon>Capsicum</taxon>
    </lineage>
</organism>
<dbReference type="Pfam" id="PF20167">
    <property type="entry name" value="Transposase_32"/>
    <property type="match status" value="1"/>
</dbReference>
<evidence type="ECO:0000313" key="4">
    <source>
        <dbReference type="Proteomes" id="UP000222542"/>
    </source>
</evidence>
<sequence>MGQSLSHDPPHIFSAGLKHQENQRKWLVTLIEDEEPEWLNNPAEKITKTSLNSEARFWCVLIWIHLITTEGDIILGDDRAILVASLIDRTPLDFGEIIAEEIKIQLARPDAAYPFSCLITRLCEPAHVPEILGIDEEIHAKKTHNPVSKNKIWSGLRLDQDAVGATDPPVTETVSAPDVGVKSTKIIPPAPPTYLVQAGLPYEESEDNNSLEPLMTSRTRCQTSDTPSRSSSSNLKL</sequence>
<reference evidence="3 4" key="1">
    <citation type="journal article" date="2014" name="Nat. Genet.">
        <title>Genome sequence of the hot pepper provides insights into the evolution of pungency in Capsicum species.</title>
        <authorList>
            <person name="Kim S."/>
            <person name="Park M."/>
            <person name="Yeom S.I."/>
            <person name="Kim Y.M."/>
            <person name="Lee J.M."/>
            <person name="Lee H.A."/>
            <person name="Seo E."/>
            <person name="Choi J."/>
            <person name="Cheong K."/>
            <person name="Kim K.T."/>
            <person name="Jung K."/>
            <person name="Lee G.W."/>
            <person name="Oh S.K."/>
            <person name="Bae C."/>
            <person name="Kim S.B."/>
            <person name="Lee H.Y."/>
            <person name="Kim S.Y."/>
            <person name="Kim M.S."/>
            <person name="Kang B.C."/>
            <person name="Jo Y.D."/>
            <person name="Yang H.B."/>
            <person name="Jeong H.J."/>
            <person name="Kang W.H."/>
            <person name="Kwon J.K."/>
            <person name="Shin C."/>
            <person name="Lim J.Y."/>
            <person name="Park J.H."/>
            <person name="Huh J.H."/>
            <person name="Kim J.S."/>
            <person name="Kim B.D."/>
            <person name="Cohen O."/>
            <person name="Paran I."/>
            <person name="Suh M.C."/>
            <person name="Lee S.B."/>
            <person name="Kim Y.K."/>
            <person name="Shin Y."/>
            <person name="Noh S.J."/>
            <person name="Park J."/>
            <person name="Seo Y.S."/>
            <person name="Kwon S.Y."/>
            <person name="Kim H.A."/>
            <person name="Park J.M."/>
            <person name="Kim H.J."/>
            <person name="Choi S.B."/>
            <person name="Bosland P.W."/>
            <person name="Reeves G."/>
            <person name="Jo S.H."/>
            <person name="Lee B.W."/>
            <person name="Cho H.T."/>
            <person name="Choi H.S."/>
            <person name="Lee M.S."/>
            <person name="Yu Y."/>
            <person name="Do Choi Y."/>
            <person name="Park B.S."/>
            <person name="van Deynze A."/>
            <person name="Ashrafi H."/>
            <person name="Hill T."/>
            <person name="Kim W.T."/>
            <person name="Pai H.S."/>
            <person name="Ahn H.K."/>
            <person name="Yeam I."/>
            <person name="Giovannoni J.J."/>
            <person name="Rose J.K."/>
            <person name="Sorensen I."/>
            <person name="Lee S.J."/>
            <person name="Kim R.W."/>
            <person name="Choi I.Y."/>
            <person name="Choi B.S."/>
            <person name="Lim J.S."/>
            <person name="Lee Y.H."/>
            <person name="Choi D."/>
        </authorList>
    </citation>
    <scope>NUCLEOTIDE SEQUENCE [LARGE SCALE GENOMIC DNA]</scope>
    <source>
        <strain evidence="4">cv. CM334</strain>
    </source>
</reference>
<dbReference type="Gramene" id="PHT66090">
    <property type="protein sequence ID" value="PHT66090"/>
    <property type="gene ID" value="T459_30515"/>
</dbReference>
<feature type="compositionally biased region" description="Polar residues" evidence="1">
    <location>
        <begin position="210"/>
        <end position="227"/>
    </location>
</feature>
<feature type="region of interest" description="Disordered" evidence="1">
    <location>
        <begin position="205"/>
        <end position="237"/>
    </location>
</feature>
<protein>
    <recommendedName>
        <fullName evidence="2">Putative plant transposon protein domain-containing protein</fullName>
    </recommendedName>
</protein>
<feature type="compositionally biased region" description="Low complexity" evidence="1">
    <location>
        <begin position="228"/>
        <end position="237"/>
    </location>
</feature>
<dbReference type="Proteomes" id="UP000222542">
    <property type="component" value="Unassembled WGS sequence"/>
</dbReference>
<comment type="caution">
    <text evidence="3">The sequence shown here is derived from an EMBL/GenBank/DDBJ whole genome shotgun (WGS) entry which is preliminary data.</text>
</comment>
<dbReference type="AlphaFoldDB" id="A0A2G2Y8M7"/>
<evidence type="ECO:0000313" key="3">
    <source>
        <dbReference type="EMBL" id="PHT66090.1"/>
    </source>
</evidence>
<evidence type="ECO:0000259" key="2">
    <source>
        <dbReference type="Pfam" id="PF20167"/>
    </source>
</evidence>
<dbReference type="OMA" id="GKHETAM"/>